<dbReference type="Proteomes" id="UP000772434">
    <property type="component" value="Unassembled WGS sequence"/>
</dbReference>
<evidence type="ECO:0000313" key="3">
    <source>
        <dbReference type="Proteomes" id="UP000772434"/>
    </source>
</evidence>
<dbReference type="Pfam" id="PF18758">
    <property type="entry name" value="KDZ"/>
    <property type="match status" value="1"/>
</dbReference>
<feature type="region of interest" description="Disordered" evidence="1">
    <location>
        <begin position="1"/>
        <end position="50"/>
    </location>
</feature>
<organism evidence="2 3">
    <name type="scientific">Rhodocollybia butyracea</name>
    <dbReference type="NCBI Taxonomy" id="206335"/>
    <lineage>
        <taxon>Eukaryota</taxon>
        <taxon>Fungi</taxon>
        <taxon>Dikarya</taxon>
        <taxon>Basidiomycota</taxon>
        <taxon>Agaricomycotina</taxon>
        <taxon>Agaricomycetes</taxon>
        <taxon>Agaricomycetidae</taxon>
        <taxon>Agaricales</taxon>
        <taxon>Marasmiineae</taxon>
        <taxon>Omphalotaceae</taxon>
        <taxon>Rhodocollybia</taxon>
    </lineage>
</organism>
<dbReference type="EMBL" id="JADNRY010000043">
    <property type="protein sequence ID" value="KAF9070196.1"/>
    <property type="molecule type" value="Genomic_DNA"/>
</dbReference>
<keyword evidence="3" id="KW-1185">Reference proteome</keyword>
<evidence type="ECO:0000313" key="2">
    <source>
        <dbReference type="EMBL" id="KAF9070196.1"/>
    </source>
</evidence>
<dbReference type="PANTHER" id="PTHR33096:SF1">
    <property type="entry name" value="CXC1-LIKE CYSTEINE CLUSTER ASSOCIATED WITH KDZ TRANSPOSASES DOMAIN-CONTAINING PROTEIN"/>
    <property type="match status" value="1"/>
</dbReference>
<sequence>MTKRTDQISPSPPDNPRRTRSKGSAKMGHTLSQVEHQTRELKKHQRTLPDAKDIKDQLGNEQSGHQWHPRAWPQLTYIVLRTKEAKEGSKEVDDHLEGHLQVPKSVLDGCLASFTAADETQTKGSTQFFDVTANMTLLCPHDCPLFSMNMTTAGEGQHYVLVLLGKLFEHLPPDFFVCLLYDIGCQLHRSCDKWGFLKSYMNHMTFVVSIFHAFGNQWPCQIVSNVLGMGYAMAKGWNIFGISVVPAGARLRSPGYGSKAPARARQKSEPGPSPQEGPAQAGAQALKRHVLRLGSKTAGFGGSTALSRSRHITIWHALSHLIAHGCVAGYYVRMFNLDIQFEFNDKPNLFKLEDMLCHKWEAQVKAQTKLLPCQRKNEAKSTVEEAIQLHNWDAVKAHVDELRRRIINVLCELWEIAMAELVLEAALNVLTKARAKELWHLLKRPFLTKKMNACALNTCIREPHAKAYQTEKAPRISVAPLKIEMEGLFDLDVDNNIWLDIGLGYEEEDETVHPLWLSNDMVRKAIHALLDRDRCHEDWVRILAERNTMEEWFNKEWRVVHASMDKGKSTSLLKFSHSNIWERSIVGVPNSDNLPELGPSEEDICMYQVVHVLGSGVEAAEDMGFDYHVEFKQEADGLLVEHLDSLAISENY</sequence>
<accession>A0A9P5PVK2</accession>
<gene>
    <name evidence="2" type="ORF">BDP27DRAFT_1362776</name>
</gene>
<dbReference type="AlphaFoldDB" id="A0A9P5PVK2"/>
<dbReference type="InterPro" id="IPR040521">
    <property type="entry name" value="KDZ"/>
</dbReference>
<reference evidence="2" key="1">
    <citation type="submission" date="2020-11" db="EMBL/GenBank/DDBJ databases">
        <authorList>
            <consortium name="DOE Joint Genome Institute"/>
            <person name="Ahrendt S."/>
            <person name="Riley R."/>
            <person name="Andreopoulos W."/>
            <person name="Labutti K."/>
            <person name="Pangilinan J."/>
            <person name="Ruiz-Duenas F.J."/>
            <person name="Barrasa J.M."/>
            <person name="Sanchez-Garcia M."/>
            <person name="Camarero S."/>
            <person name="Miyauchi S."/>
            <person name="Serrano A."/>
            <person name="Linde D."/>
            <person name="Babiker R."/>
            <person name="Drula E."/>
            <person name="Ayuso-Fernandez I."/>
            <person name="Pacheco R."/>
            <person name="Padilla G."/>
            <person name="Ferreira P."/>
            <person name="Barriuso J."/>
            <person name="Kellner H."/>
            <person name="Castanera R."/>
            <person name="Alfaro M."/>
            <person name="Ramirez L."/>
            <person name="Pisabarro A.G."/>
            <person name="Kuo A."/>
            <person name="Tritt A."/>
            <person name="Lipzen A."/>
            <person name="He G."/>
            <person name="Yan M."/>
            <person name="Ng V."/>
            <person name="Cullen D."/>
            <person name="Martin F."/>
            <person name="Rosso M.-N."/>
            <person name="Henrissat B."/>
            <person name="Hibbett D."/>
            <person name="Martinez A.T."/>
            <person name="Grigoriev I.V."/>
        </authorList>
    </citation>
    <scope>NUCLEOTIDE SEQUENCE</scope>
    <source>
        <strain evidence="2">AH 40177</strain>
    </source>
</reference>
<name>A0A9P5PVK2_9AGAR</name>
<proteinExistence type="predicted"/>
<evidence type="ECO:0000256" key="1">
    <source>
        <dbReference type="SAM" id="MobiDB-lite"/>
    </source>
</evidence>
<feature type="region of interest" description="Disordered" evidence="1">
    <location>
        <begin position="256"/>
        <end position="281"/>
    </location>
</feature>
<dbReference type="PANTHER" id="PTHR33096">
    <property type="entry name" value="CXC2 DOMAIN-CONTAINING PROTEIN"/>
    <property type="match status" value="1"/>
</dbReference>
<dbReference type="OrthoDB" id="3259803at2759"/>
<comment type="caution">
    <text evidence="2">The sequence shown here is derived from an EMBL/GenBank/DDBJ whole genome shotgun (WGS) entry which is preliminary data.</text>
</comment>
<protein>
    <submittedName>
        <fullName evidence="2">Uncharacterized protein</fullName>
    </submittedName>
</protein>